<dbReference type="Pfam" id="PF16242">
    <property type="entry name" value="Pyrid_ox_like"/>
    <property type="match status" value="1"/>
</dbReference>
<dbReference type="SUPFAM" id="SSF50475">
    <property type="entry name" value="FMN-binding split barrel"/>
    <property type="match status" value="1"/>
</dbReference>
<dbReference type="InterPro" id="IPR052917">
    <property type="entry name" value="Stress-Dev_Protein"/>
</dbReference>
<dbReference type="PANTHER" id="PTHR34818:SF1">
    <property type="entry name" value="PROTEIN BLI-3"/>
    <property type="match status" value="1"/>
</dbReference>
<organism evidence="2 3">
    <name type="scientific">Stratiformator vulcanicus</name>
    <dbReference type="NCBI Taxonomy" id="2527980"/>
    <lineage>
        <taxon>Bacteria</taxon>
        <taxon>Pseudomonadati</taxon>
        <taxon>Planctomycetota</taxon>
        <taxon>Planctomycetia</taxon>
        <taxon>Planctomycetales</taxon>
        <taxon>Planctomycetaceae</taxon>
        <taxon>Stratiformator</taxon>
    </lineage>
</organism>
<dbReference type="InterPro" id="IPR038725">
    <property type="entry name" value="YdaG_split_barrel_FMN-bd"/>
</dbReference>
<dbReference type="EMBL" id="CP036268">
    <property type="protein sequence ID" value="QDT38926.1"/>
    <property type="molecule type" value="Genomic_DNA"/>
</dbReference>
<dbReference type="Gene3D" id="2.30.110.10">
    <property type="entry name" value="Electron Transport, Fmn-binding Protein, Chain A"/>
    <property type="match status" value="1"/>
</dbReference>
<protein>
    <submittedName>
        <fullName evidence="2">Pyridoxamine 5'-phosphate oxidase</fullName>
    </submittedName>
</protein>
<dbReference type="Proteomes" id="UP000317318">
    <property type="component" value="Chromosome"/>
</dbReference>
<name>A0A517R4V9_9PLAN</name>
<reference evidence="2 3" key="1">
    <citation type="submission" date="2019-02" db="EMBL/GenBank/DDBJ databases">
        <title>Deep-cultivation of Planctomycetes and their phenomic and genomic characterization uncovers novel biology.</title>
        <authorList>
            <person name="Wiegand S."/>
            <person name="Jogler M."/>
            <person name="Boedeker C."/>
            <person name="Pinto D."/>
            <person name="Vollmers J."/>
            <person name="Rivas-Marin E."/>
            <person name="Kohn T."/>
            <person name="Peeters S.H."/>
            <person name="Heuer A."/>
            <person name="Rast P."/>
            <person name="Oberbeckmann S."/>
            <person name="Bunk B."/>
            <person name="Jeske O."/>
            <person name="Meyerdierks A."/>
            <person name="Storesund J.E."/>
            <person name="Kallscheuer N."/>
            <person name="Luecker S."/>
            <person name="Lage O.M."/>
            <person name="Pohl T."/>
            <person name="Merkel B.J."/>
            <person name="Hornburger P."/>
            <person name="Mueller R.-W."/>
            <person name="Bruemmer F."/>
            <person name="Labrenz M."/>
            <person name="Spormann A.M."/>
            <person name="Op den Camp H."/>
            <person name="Overmann J."/>
            <person name="Amann R."/>
            <person name="Jetten M.S.M."/>
            <person name="Mascher T."/>
            <person name="Medema M.H."/>
            <person name="Devos D.P."/>
            <person name="Kaster A.-K."/>
            <person name="Ovreas L."/>
            <person name="Rohde M."/>
            <person name="Galperin M.Y."/>
            <person name="Jogler C."/>
        </authorList>
    </citation>
    <scope>NUCLEOTIDE SEQUENCE [LARGE SCALE GENOMIC DNA]</scope>
    <source>
        <strain evidence="2 3">Pan189</strain>
    </source>
</reference>
<dbReference type="RefSeq" id="WP_145364995.1">
    <property type="nucleotide sequence ID" value="NZ_CP036268.1"/>
</dbReference>
<dbReference type="PANTHER" id="PTHR34818">
    <property type="entry name" value="PROTEIN BLI-3"/>
    <property type="match status" value="1"/>
</dbReference>
<evidence type="ECO:0000259" key="1">
    <source>
        <dbReference type="Pfam" id="PF16242"/>
    </source>
</evidence>
<dbReference type="KEGG" id="svp:Pan189_33260"/>
<gene>
    <name evidence="2" type="ORF">Pan189_33260</name>
</gene>
<proteinExistence type="predicted"/>
<dbReference type="OrthoDB" id="9795235at2"/>
<keyword evidence="3" id="KW-1185">Reference proteome</keyword>
<accession>A0A517R4V9</accession>
<dbReference type="InterPro" id="IPR012349">
    <property type="entry name" value="Split_barrel_FMN-bd"/>
</dbReference>
<sequence length="168" mass="18615">MSTATADRKHFQEILGHFDAGMLVTRSKTDELRVRPMLVAELQSDADLLFLTRAHSALVEEISEHAEIVITFQSDSQYLSLSGTAKLERDAGKIQDLWSEEWNRWFPEGSGDETLAIVHVQATQGEYWDAGLAHGLNYLFEAGKAIVSGKDKPDDEAAEHGKVDLGSE</sequence>
<feature type="domain" description="General stress protein FMN-binding split barrel" evidence="1">
    <location>
        <begin position="8"/>
        <end position="151"/>
    </location>
</feature>
<dbReference type="AlphaFoldDB" id="A0A517R4V9"/>
<evidence type="ECO:0000313" key="3">
    <source>
        <dbReference type="Proteomes" id="UP000317318"/>
    </source>
</evidence>
<evidence type="ECO:0000313" key="2">
    <source>
        <dbReference type="EMBL" id="QDT38926.1"/>
    </source>
</evidence>